<comment type="caution">
    <text evidence="2">The sequence shown here is derived from an EMBL/GenBank/DDBJ whole genome shotgun (WGS) entry which is preliminary data.</text>
</comment>
<reference evidence="2" key="1">
    <citation type="journal article" date="2019" name="Sci. Rep.">
        <title>Draft genome of Tanacetum cinerariifolium, the natural source of mosquito coil.</title>
        <authorList>
            <person name="Yamashiro T."/>
            <person name="Shiraishi A."/>
            <person name="Satake H."/>
            <person name="Nakayama K."/>
        </authorList>
    </citation>
    <scope>NUCLEOTIDE SEQUENCE</scope>
</reference>
<sequence length="142" mass="16434">MILESVEHGPFIWPTIEENGVTMTKKIAELSATEKLQANCDMKAINIILQDLHTTNFDQIYAYLEQHELHANEVRLMRERNQDPLALLANHQMTPPYFNTYQSSYNNPQFQQQFSPSQSHQYGSTHPTQHYSTTYPSTPHAI</sequence>
<protein>
    <recommendedName>
        <fullName evidence="3">Integrase, catalytic region, zinc finger, CCHC-type, peptidase aspartic, catalytic</fullName>
    </recommendedName>
</protein>
<organism evidence="2">
    <name type="scientific">Tanacetum cinerariifolium</name>
    <name type="common">Dalmatian daisy</name>
    <name type="synonym">Chrysanthemum cinerariifolium</name>
    <dbReference type="NCBI Taxonomy" id="118510"/>
    <lineage>
        <taxon>Eukaryota</taxon>
        <taxon>Viridiplantae</taxon>
        <taxon>Streptophyta</taxon>
        <taxon>Embryophyta</taxon>
        <taxon>Tracheophyta</taxon>
        <taxon>Spermatophyta</taxon>
        <taxon>Magnoliopsida</taxon>
        <taxon>eudicotyledons</taxon>
        <taxon>Gunneridae</taxon>
        <taxon>Pentapetalae</taxon>
        <taxon>asterids</taxon>
        <taxon>campanulids</taxon>
        <taxon>Asterales</taxon>
        <taxon>Asteraceae</taxon>
        <taxon>Asteroideae</taxon>
        <taxon>Anthemideae</taxon>
        <taxon>Anthemidinae</taxon>
        <taxon>Tanacetum</taxon>
    </lineage>
</organism>
<evidence type="ECO:0000256" key="1">
    <source>
        <dbReference type="SAM" id="MobiDB-lite"/>
    </source>
</evidence>
<proteinExistence type="predicted"/>
<dbReference type="AlphaFoldDB" id="A0A6L2NAT9"/>
<evidence type="ECO:0008006" key="3">
    <source>
        <dbReference type="Google" id="ProtNLM"/>
    </source>
</evidence>
<accession>A0A6L2NAT9</accession>
<evidence type="ECO:0000313" key="2">
    <source>
        <dbReference type="EMBL" id="GEU83298.1"/>
    </source>
</evidence>
<feature type="region of interest" description="Disordered" evidence="1">
    <location>
        <begin position="112"/>
        <end position="142"/>
    </location>
</feature>
<feature type="compositionally biased region" description="Polar residues" evidence="1">
    <location>
        <begin position="120"/>
        <end position="142"/>
    </location>
</feature>
<dbReference type="EMBL" id="BKCJ010008654">
    <property type="protein sequence ID" value="GEU83298.1"/>
    <property type="molecule type" value="Genomic_DNA"/>
</dbReference>
<name>A0A6L2NAT9_TANCI</name>
<gene>
    <name evidence="2" type="ORF">Tci_055276</name>
</gene>